<proteinExistence type="predicted"/>
<reference evidence="1 2" key="1">
    <citation type="submission" date="2020-08" db="EMBL/GenBank/DDBJ databases">
        <authorList>
            <person name="Hejnol A."/>
        </authorList>
    </citation>
    <scope>NUCLEOTIDE SEQUENCE [LARGE SCALE GENOMIC DNA]</scope>
</reference>
<gene>
    <name evidence="1" type="ORF">DGYR_LOCUS2372</name>
</gene>
<protein>
    <submittedName>
        <fullName evidence="1">DgyrCDS2538</fullName>
    </submittedName>
</protein>
<sequence>MAQKAFSLQPMKRQLIDVATDNQQASDMSVLLPNAWTPRISRPRRPNPIKFTPGEAEMKFSSSIVKRKEIRIKGKLLVRVPKFSTEEEDPDRISMREILSSLNSSCSHYDVCQSSLYRPPILQLPEKASSLATRKKTTIEKVLKKTAPPTFLAQKRRDYMERSLWLPMNTRANLRDGPSIIKTFYEDLPDWRRTKKTELEISNQFRQTKHFQPNPDYLALNCRKKSLSSLTNSDQSEIKSEASVKKVKIFLPLK</sequence>
<accession>A0A7I8VFR4</accession>
<organism evidence="1 2">
    <name type="scientific">Dimorphilus gyrociliatus</name>
    <dbReference type="NCBI Taxonomy" id="2664684"/>
    <lineage>
        <taxon>Eukaryota</taxon>
        <taxon>Metazoa</taxon>
        <taxon>Spiralia</taxon>
        <taxon>Lophotrochozoa</taxon>
        <taxon>Annelida</taxon>
        <taxon>Polychaeta</taxon>
        <taxon>Polychaeta incertae sedis</taxon>
        <taxon>Dinophilidae</taxon>
        <taxon>Dimorphilus</taxon>
    </lineage>
</organism>
<name>A0A7I8VFR4_9ANNE</name>
<dbReference type="Proteomes" id="UP000549394">
    <property type="component" value="Unassembled WGS sequence"/>
</dbReference>
<comment type="caution">
    <text evidence="1">The sequence shown here is derived from an EMBL/GenBank/DDBJ whole genome shotgun (WGS) entry which is preliminary data.</text>
</comment>
<dbReference type="EMBL" id="CAJFCJ010000003">
    <property type="protein sequence ID" value="CAD5113366.1"/>
    <property type="molecule type" value="Genomic_DNA"/>
</dbReference>
<evidence type="ECO:0000313" key="2">
    <source>
        <dbReference type="Proteomes" id="UP000549394"/>
    </source>
</evidence>
<dbReference type="AlphaFoldDB" id="A0A7I8VFR4"/>
<evidence type="ECO:0000313" key="1">
    <source>
        <dbReference type="EMBL" id="CAD5113366.1"/>
    </source>
</evidence>
<keyword evidence="2" id="KW-1185">Reference proteome</keyword>